<name>A0A9D2B0L1_9GAMM</name>
<feature type="non-terminal residue" evidence="1">
    <location>
        <position position="323"/>
    </location>
</feature>
<proteinExistence type="predicted"/>
<reference evidence="1" key="1">
    <citation type="journal article" date="2021" name="PeerJ">
        <title>Extensive microbial diversity within the chicken gut microbiome revealed by metagenomics and culture.</title>
        <authorList>
            <person name="Gilroy R."/>
            <person name="Ravi A."/>
            <person name="Getino M."/>
            <person name="Pursley I."/>
            <person name="Horton D.L."/>
            <person name="Alikhan N.F."/>
            <person name="Baker D."/>
            <person name="Gharbi K."/>
            <person name="Hall N."/>
            <person name="Watson M."/>
            <person name="Adriaenssens E.M."/>
            <person name="Foster-Nyarko E."/>
            <person name="Jarju S."/>
            <person name="Secka A."/>
            <person name="Antonio M."/>
            <person name="Oren A."/>
            <person name="Chaudhuri R.R."/>
            <person name="La Ragione R."/>
            <person name="Hildebrand F."/>
            <person name="Pallen M.J."/>
        </authorList>
    </citation>
    <scope>NUCLEOTIDE SEQUENCE</scope>
    <source>
        <strain evidence="1">USASDec5-558</strain>
    </source>
</reference>
<evidence type="ECO:0000313" key="1">
    <source>
        <dbReference type="EMBL" id="HIX56036.1"/>
    </source>
</evidence>
<dbReference type="AlphaFoldDB" id="A0A9D2B0L1"/>
<dbReference type="Proteomes" id="UP000886829">
    <property type="component" value="Unassembled WGS sequence"/>
</dbReference>
<dbReference type="EMBL" id="DXEV01000022">
    <property type="protein sequence ID" value="HIX56036.1"/>
    <property type="molecule type" value="Genomic_DNA"/>
</dbReference>
<accession>A0A9D2B0L1</accession>
<gene>
    <name evidence="1" type="ORF">H9850_01015</name>
</gene>
<sequence length="323" mass="35587">MNDMLLAQLERLQAKDAKRRLNMKPVLWTQLQQAEPDSHIVSFGNSFYLSHLLERTSLRACLQSLRESGVSVDSVKSLLVFALTASHGCSDLDEYRGAIGGSGDSGDSAVSPVSPVSSVSPVSGVSAVSVEPTVSADTCLPEKWWRNDVACHLWPDAHLNGGAIRKLFATLGQPEVFVPCMDSYLYDFDEWHSSEQQLGLEISLGDKTDRIRALGLIDQATGLPLFFHLYGRATVNAPFSQTLAVLDHFGLHPHMICGSLCVQTCLIKNTRYGKLSQSSEGSMWQSPYSTDSPEERKVCTSRMKLFGEYTNWLLQNCPVLRAS</sequence>
<protein>
    <submittedName>
        <fullName evidence="1">Uncharacterized protein</fullName>
    </submittedName>
</protein>
<organism evidence="1 2">
    <name type="scientific">Candidatus Anaerobiospirillum pullistercoris</name>
    <dbReference type="NCBI Taxonomy" id="2838452"/>
    <lineage>
        <taxon>Bacteria</taxon>
        <taxon>Pseudomonadati</taxon>
        <taxon>Pseudomonadota</taxon>
        <taxon>Gammaproteobacteria</taxon>
        <taxon>Aeromonadales</taxon>
        <taxon>Succinivibrionaceae</taxon>
        <taxon>Anaerobiospirillum</taxon>
    </lineage>
</organism>
<comment type="caution">
    <text evidence="1">The sequence shown here is derived from an EMBL/GenBank/DDBJ whole genome shotgun (WGS) entry which is preliminary data.</text>
</comment>
<evidence type="ECO:0000313" key="2">
    <source>
        <dbReference type="Proteomes" id="UP000886829"/>
    </source>
</evidence>
<reference evidence="1" key="2">
    <citation type="submission" date="2021-04" db="EMBL/GenBank/DDBJ databases">
        <authorList>
            <person name="Gilroy R."/>
        </authorList>
    </citation>
    <scope>NUCLEOTIDE SEQUENCE</scope>
    <source>
        <strain evidence="1">USASDec5-558</strain>
    </source>
</reference>